<proteinExistence type="predicted"/>
<gene>
    <name evidence="2" type="ORF">GCM10017083_46510</name>
</gene>
<dbReference type="InterPro" id="IPR029063">
    <property type="entry name" value="SAM-dependent_MTases_sf"/>
</dbReference>
<organism evidence="2 3">
    <name type="scientific">Thalassobaculum fulvum</name>
    <dbReference type="NCBI Taxonomy" id="1633335"/>
    <lineage>
        <taxon>Bacteria</taxon>
        <taxon>Pseudomonadati</taxon>
        <taxon>Pseudomonadota</taxon>
        <taxon>Alphaproteobacteria</taxon>
        <taxon>Rhodospirillales</taxon>
        <taxon>Thalassobaculaceae</taxon>
        <taxon>Thalassobaculum</taxon>
    </lineage>
</organism>
<dbReference type="SUPFAM" id="SSF53335">
    <property type="entry name" value="S-adenosyl-L-methionine-dependent methyltransferases"/>
    <property type="match status" value="1"/>
</dbReference>
<dbReference type="InterPro" id="IPR052514">
    <property type="entry name" value="SAM-dependent_MTase"/>
</dbReference>
<dbReference type="AlphaFoldDB" id="A0A919CRN7"/>
<evidence type="ECO:0000313" key="2">
    <source>
        <dbReference type="EMBL" id="GHD60525.1"/>
    </source>
</evidence>
<protein>
    <recommendedName>
        <fullName evidence="1">Methyltransferase FkbM domain-containing protein</fullName>
    </recommendedName>
</protein>
<dbReference type="NCBIfam" id="TIGR01444">
    <property type="entry name" value="fkbM_fam"/>
    <property type="match status" value="1"/>
</dbReference>
<accession>A0A919CRN7</accession>
<feature type="domain" description="Methyltransferase FkbM" evidence="1">
    <location>
        <begin position="31"/>
        <end position="191"/>
    </location>
</feature>
<dbReference type="Proteomes" id="UP000630353">
    <property type="component" value="Unassembled WGS sequence"/>
</dbReference>
<keyword evidence="3" id="KW-1185">Reference proteome</keyword>
<dbReference type="EMBL" id="BMZS01000012">
    <property type="protein sequence ID" value="GHD60525.1"/>
    <property type="molecule type" value="Genomic_DNA"/>
</dbReference>
<dbReference type="Gene3D" id="3.40.50.150">
    <property type="entry name" value="Vaccinia Virus protein VP39"/>
    <property type="match status" value="1"/>
</dbReference>
<dbReference type="InterPro" id="IPR006342">
    <property type="entry name" value="FkbM_mtfrase"/>
</dbReference>
<evidence type="ECO:0000313" key="3">
    <source>
        <dbReference type="Proteomes" id="UP000630353"/>
    </source>
</evidence>
<sequence length="257" mass="28361">MSSYLQRGLVWHPPVLRVVSHLMKPGRVFVDVGAHIGLLSITAAKAAGPTGRVISFEPDPVNREVLTRNARINGVDLDIRDCAIGGQEGAATLFTSEENRAIHSIVPEPRLHPSRMVPVSTLEQQLSDLDRIDILKLDVQGAEPEIIASIGDFLFRFERAPFVIMEVNPRGWVQRDPGMRGLRAFAQRYRYDVHILVSSEGANLVPPPVHWSTFAALCNDFIHHGQGVDDLDIVLWPPARNERPGNERPGNGPTADG</sequence>
<reference evidence="2" key="2">
    <citation type="submission" date="2020-09" db="EMBL/GenBank/DDBJ databases">
        <authorList>
            <person name="Sun Q."/>
            <person name="Kim S."/>
        </authorList>
    </citation>
    <scope>NUCLEOTIDE SEQUENCE</scope>
    <source>
        <strain evidence="2">KCTC 42651</strain>
    </source>
</reference>
<dbReference type="PANTHER" id="PTHR34203">
    <property type="entry name" value="METHYLTRANSFERASE, FKBM FAMILY PROTEIN"/>
    <property type="match status" value="1"/>
</dbReference>
<reference evidence="2" key="1">
    <citation type="journal article" date="2014" name="Int. J. Syst. Evol. Microbiol.">
        <title>Complete genome sequence of Corynebacterium casei LMG S-19264T (=DSM 44701T), isolated from a smear-ripened cheese.</title>
        <authorList>
            <consortium name="US DOE Joint Genome Institute (JGI-PGF)"/>
            <person name="Walter F."/>
            <person name="Albersmeier A."/>
            <person name="Kalinowski J."/>
            <person name="Ruckert C."/>
        </authorList>
    </citation>
    <scope>NUCLEOTIDE SEQUENCE</scope>
    <source>
        <strain evidence="2">KCTC 42651</strain>
    </source>
</reference>
<dbReference type="PANTHER" id="PTHR34203:SF15">
    <property type="entry name" value="SLL1173 PROTEIN"/>
    <property type="match status" value="1"/>
</dbReference>
<comment type="caution">
    <text evidence="2">The sequence shown here is derived from an EMBL/GenBank/DDBJ whole genome shotgun (WGS) entry which is preliminary data.</text>
</comment>
<name>A0A919CRN7_9PROT</name>
<evidence type="ECO:0000259" key="1">
    <source>
        <dbReference type="Pfam" id="PF05050"/>
    </source>
</evidence>
<dbReference type="Pfam" id="PF05050">
    <property type="entry name" value="Methyltransf_21"/>
    <property type="match status" value="1"/>
</dbReference>